<dbReference type="EMBL" id="FNVG01000005">
    <property type="protein sequence ID" value="SEF93389.1"/>
    <property type="molecule type" value="Genomic_DNA"/>
</dbReference>
<dbReference type="RefSeq" id="WP_103879606.1">
    <property type="nucleotide sequence ID" value="NZ_FNVG01000005.1"/>
</dbReference>
<dbReference type="OrthoDB" id="6316384at2"/>
<proteinExistence type="predicted"/>
<reference evidence="3" key="1">
    <citation type="submission" date="2016-10" db="EMBL/GenBank/DDBJ databases">
        <authorList>
            <person name="Varghese N."/>
            <person name="Submissions S."/>
        </authorList>
    </citation>
    <scope>NUCLEOTIDE SEQUENCE [LARGE SCALE GENOMIC DNA]</scope>
    <source>
        <strain evidence="3">CGMCC 1.7062</strain>
    </source>
</reference>
<dbReference type="Proteomes" id="UP000236721">
    <property type="component" value="Unassembled WGS sequence"/>
</dbReference>
<dbReference type="AlphaFoldDB" id="A0A1H5W1H2"/>
<feature type="region of interest" description="Disordered" evidence="1">
    <location>
        <begin position="1"/>
        <end position="33"/>
    </location>
</feature>
<evidence type="ECO:0000313" key="2">
    <source>
        <dbReference type="EMBL" id="SEF93389.1"/>
    </source>
</evidence>
<organism evidence="2 3">
    <name type="scientific">Vibrio hangzhouensis</name>
    <dbReference type="NCBI Taxonomy" id="462991"/>
    <lineage>
        <taxon>Bacteria</taxon>
        <taxon>Pseudomonadati</taxon>
        <taxon>Pseudomonadota</taxon>
        <taxon>Gammaproteobacteria</taxon>
        <taxon>Vibrionales</taxon>
        <taxon>Vibrionaceae</taxon>
        <taxon>Vibrio</taxon>
    </lineage>
</organism>
<accession>A0A1H5W1H2</accession>
<protein>
    <submittedName>
        <fullName evidence="2">Uncharacterized protein</fullName>
    </submittedName>
</protein>
<name>A0A1H5W1H2_9VIBR</name>
<gene>
    <name evidence="2" type="ORF">SAMN04488244_105101</name>
</gene>
<sequence length="215" mass="24035">MNAYSEKTRENKKGSRAKMKSQRQGGVDSFQFVDNRPGTIAQRRLSEVANSFQRAKQLEPIQRNDFDRGRKTTDIVQCALVTQLATRQSSPVQFQGSVEDLRTLIYQWNHLPGIQVLVQPTDFVGGTYRVRFTRNNGAISLEQADTWVQAALAHAPHNEPSSDESEEDQVIVVQDINGLMTGGDSVEHLGNGVYDVVVNGVHHRATFRDGIYHLG</sequence>
<feature type="compositionally biased region" description="Basic and acidic residues" evidence="1">
    <location>
        <begin position="1"/>
        <end position="13"/>
    </location>
</feature>
<evidence type="ECO:0000256" key="1">
    <source>
        <dbReference type="SAM" id="MobiDB-lite"/>
    </source>
</evidence>
<keyword evidence="3" id="KW-1185">Reference proteome</keyword>
<evidence type="ECO:0000313" key="3">
    <source>
        <dbReference type="Proteomes" id="UP000236721"/>
    </source>
</evidence>